<evidence type="ECO:0000256" key="1">
    <source>
        <dbReference type="ARBA" id="ARBA00001974"/>
    </source>
</evidence>
<comment type="cofactor">
    <cofactor evidence="1">
        <name>FAD</name>
        <dbReference type="ChEBI" id="CHEBI:57692"/>
    </cofactor>
</comment>
<dbReference type="InterPro" id="IPR006094">
    <property type="entry name" value="Oxid_FAD_bind_N"/>
</dbReference>
<evidence type="ECO:0000313" key="7">
    <source>
        <dbReference type="EMBL" id="GAA2424472.1"/>
    </source>
</evidence>
<comment type="similarity">
    <text evidence="2">Belongs to the oxygen-dependent FAD-linked oxidoreductase family.</text>
</comment>
<accession>A0ABN3J8I1</accession>
<name>A0ABN3J8I1_9ACTN</name>
<feature type="domain" description="FAD-binding PCMH-type" evidence="6">
    <location>
        <begin position="36"/>
        <end position="204"/>
    </location>
</feature>
<comment type="caution">
    <text evidence="7">The sequence shown here is derived from an EMBL/GenBank/DDBJ whole genome shotgun (WGS) entry which is preliminary data.</text>
</comment>
<dbReference type="RefSeq" id="WP_344600005.1">
    <property type="nucleotide sequence ID" value="NZ_BAAATK010000004.1"/>
</dbReference>
<dbReference type="Pfam" id="PF01565">
    <property type="entry name" value="FAD_binding_4"/>
    <property type="match status" value="1"/>
</dbReference>
<keyword evidence="4" id="KW-0274">FAD</keyword>
<dbReference type="PANTHER" id="PTHR42973:SF39">
    <property type="entry name" value="FAD-BINDING PCMH-TYPE DOMAIN-CONTAINING PROTEIN"/>
    <property type="match status" value="1"/>
</dbReference>
<evidence type="ECO:0000256" key="3">
    <source>
        <dbReference type="ARBA" id="ARBA00022630"/>
    </source>
</evidence>
<dbReference type="InterPro" id="IPR036318">
    <property type="entry name" value="FAD-bd_PCMH-like_sf"/>
</dbReference>
<dbReference type="InterPro" id="IPR050416">
    <property type="entry name" value="FAD-linked_Oxidoreductase"/>
</dbReference>
<dbReference type="Gene3D" id="3.40.462.20">
    <property type="match status" value="1"/>
</dbReference>
<dbReference type="Gene3D" id="3.30.465.10">
    <property type="match status" value="1"/>
</dbReference>
<reference evidence="7 8" key="1">
    <citation type="journal article" date="2019" name="Int. J. Syst. Evol. Microbiol.">
        <title>The Global Catalogue of Microorganisms (GCM) 10K type strain sequencing project: providing services to taxonomists for standard genome sequencing and annotation.</title>
        <authorList>
            <consortium name="The Broad Institute Genomics Platform"/>
            <consortium name="The Broad Institute Genome Sequencing Center for Infectious Disease"/>
            <person name="Wu L."/>
            <person name="Ma J."/>
        </authorList>
    </citation>
    <scope>NUCLEOTIDE SEQUENCE [LARGE SCALE GENOMIC DNA]</scope>
    <source>
        <strain evidence="7 8">JCM 6922</strain>
    </source>
</reference>
<sequence length="464" mass="49632">MKHTDIQTLASRVAGPVLLPGDEGYDEERTGANLAVRHEPEVIVGASRAEDVQEAVRFAAERGLPVAVQCTGHGYAAAARSGLLVTTGRMTGVEVDPERRTVTVEAGARFEQVISATAPHGLAPLNGSAPHVGVVSYVLGGGVGLLVRTYGYAADRVRGLELVTAQGELRAVTAESDPDLYWAVVGGRDNFGIVTRLEMDLVPVSRVYGGGFFYDAEAAPGLLNAYVRWADGMPREMNSSVALIPMPDDPEVPEPLRGRHVYHVRIACTGRAEEGERLVAPLREAGPVLMETLRDMPYTQSAAIHDEPPVPVPFQRETAMLREAGDDVLRTLLEHAGPQAQLPCVVELRHLGGAVAEPPRHPNSVAHRDAPYLLSVVTLLFGATAEDTRPFYEKLFTALEPFSSGAGLNFLGFGANAGEDRVRAAYAPADLARLARLKAVHDPQNLFRLNYNIPPAAAGANSAD</sequence>
<keyword evidence="3" id="KW-0285">Flavoprotein</keyword>
<evidence type="ECO:0000313" key="8">
    <source>
        <dbReference type="Proteomes" id="UP001500460"/>
    </source>
</evidence>
<dbReference type="InterPro" id="IPR016169">
    <property type="entry name" value="FAD-bd_PCMH_sub2"/>
</dbReference>
<dbReference type="Pfam" id="PF08031">
    <property type="entry name" value="BBE"/>
    <property type="match status" value="1"/>
</dbReference>
<dbReference type="EMBL" id="BAAATK010000004">
    <property type="protein sequence ID" value="GAA2424472.1"/>
    <property type="molecule type" value="Genomic_DNA"/>
</dbReference>
<dbReference type="InterPro" id="IPR016166">
    <property type="entry name" value="FAD-bd_PCMH"/>
</dbReference>
<evidence type="ECO:0000256" key="4">
    <source>
        <dbReference type="ARBA" id="ARBA00022827"/>
    </source>
</evidence>
<gene>
    <name evidence="7" type="ORF">GCM10010421_08720</name>
</gene>
<dbReference type="SUPFAM" id="SSF56176">
    <property type="entry name" value="FAD-binding/transporter-associated domain-like"/>
    <property type="match status" value="1"/>
</dbReference>
<keyword evidence="8" id="KW-1185">Reference proteome</keyword>
<dbReference type="Proteomes" id="UP001500460">
    <property type="component" value="Unassembled WGS sequence"/>
</dbReference>
<protein>
    <submittedName>
        <fullName evidence="7">FAD-binding oxidoreductase</fullName>
    </submittedName>
</protein>
<organism evidence="7 8">
    <name type="scientific">Streptomyces glaucus</name>
    <dbReference type="NCBI Taxonomy" id="284029"/>
    <lineage>
        <taxon>Bacteria</taxon>
        <taxon>Bacillati</taxon>
        <taxon>Actinomycetota</taxon>
        <taxon>Actinomycetes</taxon>
        <taxon>Kitasatosporales</taxon>
        <taxon>Streptomycetaceae</taxon>
        <taxon>Streptomyces</taxon>
    </lineage>
</organism>
<evidence type="ECO:0000259" key="6">
    <source>
        <dbReference type="PROSITE" id="PS51387"/>
    </source>
</evidence>
<dbReference type="PROSITE" id="PS51387">
    <property type="entry name" value="FAD_PCMH"/>
    <property type="match status" value="1"/>
</dbReference>
<dbReference type="PANTHER" id="PTHR42973">
    <property type="entry name" value="BINDING OXIDOREDUCTASE, PUTATIVE (AFU_ORTHOLOGUE AFUA_1G17690)-RELATED"/>
    <property type="match status" value="1"/>
</dbReference>
<evidence type="ECO:0000256" key="2">
    <source>
        <dbReference type="ARBA" id="ARBA00005466"/>
    </source>
</evidence>
<dbReference type="InterPro" id="IPR016167">
    <property type="entry name" value="FAD-bd_PCMH_sub1"/>
</dbReference>
<evidence type="ECO:0000256" key="5">
    <source>
        <dbReference type="ARBA" id="ARBA00023002"/>
    </source>
</evidence>
<keyword evidence="5" id="KW-0560">Oxidoreductase</keyword>
<dbReference type="InterPro" id="IPR012951">
    <property type="entry name" value="BBE"/>
</dbReference>
<dbReference type="Gene3D" id="3.30.43.10">
    <property type="entry name" value="Uridine Diphospho-n-acetylenolpyruvylglucosamine Reductase, domain 2"/>
    <property type="match status" value="1"/>
</dbReference>
<proteinExistence type="inferred from homology"/>